<evidence type="ECO:0000313" key="1">
    <source>
        <dbReference type="EMBL" id="KXA19035.1"/>
    </source>
</evidence>
<sequence length="48" mass="5202">MYVVIEKTTTKTSASLKKKNKHYLCAGLAAFAEAIPTAAPSQVVILMY</sequence>
<dbReference type="AlphaFoldDB" id="A0A133NRX8"/>
<name>A0A133NRX8_GARVA</name>
<organism evidence="1 2">
    <name type="scientific">Gardnerella vaginalis</name>
    <dbReference type="NCBI Taxonomy" id="2702"/>
    <lineage>
        <taxon>Bacteria</taxon>
        <taxon>Bacillati</taxon>
        <taxon>Actinomycetota</taxon>
        <taxon>Actinomycetes</taxon>
        <taxon>Bifidobacteriales</taxon>
        <taxon>Bifidobacteriaceae</taxon>
        <taxon>Gardnerella</taxon>
    </lineage>
</organism>
<dbReference type="EMBL" id="LRQA01000017">
    <property type="protein sequence ID" value="KXA19035.1"/>
    <property type="molecule type" value="Genomic_DNA"/>
</dbReference>
<evidence type="ECO:0000313" key="2">
    <source>
        <dbReference type="Proteomes" id="UP000070558"/>
    </source>
</evidence>
<gene>
    <name evidence="1" type="ORF">HMPREF3216_00220</name>
</gene>
<proteinExistence type="predicted"/>
<comment type="caution">
    <text evidence="1">The sequence shown here is derived from an EMBL/GenBank/DDBJ whole genome shotgun (WGS) entry which is preliminary data.</text>
</comment>
<reference evidence="1 2" key="1">
    <citation type="submission" date="2016-01" db="EMBL/GenBank/DDBJ databases">
        <authorList>
            <person name="Oliw E.H."/>
        </authorList>
    </citation>
    <scope>NUCLEOTIDE SEQUENCE [LARGE SCALE GENOMIC DNA]</scope>
    <source>
        <strain evidence="1 2">GED7760B</strain>
    </source>
</reference>
<dbReference type="PATRIC" id="fig|2702.99.peg.222"/>
<protein>
    <submittedName>
        <fullName evidence="1">Uncharacterized protein</fullName>
    </submittedName>
</protein>
<accession>A0A133NRX8</accession>
<dbReference type="Proteomes" id="UP000070558">
    <property type="component" value="Unassembled WGS sequence"/>
</dbReference>